<evidence type="ECO:0000313" key="2">
    <source>
        <dbReference type="Proteomes" id="UP000250991"/>
    </source>
</evidence>
<organism evidence="1 2">
    <name type="scientific">Escherichia coli</name>
    <dbReference type="NCBI Taxonomy" id="562"/>
    <lineage>
        <taxon>Bacteria</taxon>
        <taxon>Pseudomonadati</taxon>
        <taxon>Pseudomonadota</taxon>
        <taxon>Gammaproteobacteria</taxon>
        <taxon>Enterobacterales</taxon>
        <taxon>Enterobacteriaceae</taxon>
        <taxon>Escherichia</taxon>
    </lineage>
</organism>
<evidence type="ECO:0000313" key="1">
    <source>
        <dbReference type="EMBL" id="SQD04850.1"/>
    </source>
</evidence>
<name>A0A2X3LYZ7_ECOLX</name>
<protein>
    <submittedName>
        <fullName evidence="1">Uncharacterized protein</fullName>
    </submittedName>
</protein>
<gene>
    <name evidence="1" type="ORF">NCTC8009_05393</name>
</gene>
<proteinExistence type="predicted"/>
<accession>A0A2X3LYZ7</accession>
<dbReference type="EMBL" id="UARW01000010">
    <property type="protein sequence ID" value="SQD04850.1"/>
    <property type="molecule type" value="Genomic_DNA"/>
</dbReference>
<sequence>MRSRPEEVAGFIAIFERLGIGYVELLERQDGLDWDVIVVRVTSSQVAENGDLLLEIIRKYGAHMPPLPV</sequence>
<dbReference type="Proteomes" id="UP000250991">
    <property type="component" value="Unassembled WGS sequence"/>
</dbReference>
<reference evidence="1 2" key="1">
    <citation type="submission" date="2018-06" db="EMBL/GenBank/DDBJ databases">
        <authorList>
            <consortium name="Pathogen Informatics"/>
            <person name="Doyle S."/>
        </authorList>
    </citation>
    <scope>NUCLEOTIDE SEQUENCE [LARGE SCALE GENOMIC DNA]</scope>
    <source>
        <strain evidence="1 2">NCTC8009</strain>
    </source>
</reference>
<dbReference type="AlphaFoldDB" id="A0A2X3LYZ7"/>